<dbReference type="AlphaFoldDB" id="A0A0F9UUK7"/>
<organism evidence="4">
    <name type="scientific">marine sediment metagenome</name>
    <dbReference type="NCBI Taxonomy" id="412755"/>
    <lineage>
        <taxon>unclassified sequences</taxon>
        <taxon>metagenomes</taxon>
        <taxon>ecological metagenomes</taxon>
    </lineage>
</organism>
<evidence type="ECO:0000256" key="2">
    <source>
        <dbReference type="ARBA" id="ARBA00010742"/>
    </source>
</evidence>
<reference evidence="4" key="1">
    <citation type="journal article" date="2015" name="Nature">
        <title>Complex archaea that bridge the gap between prokaryotes and eukaryotes.</title>
        <authorList>
            <person name="Spang A."/>
            <person name="Saw J.H."/>
            <person name="Jorgensen S.L."/>
            <person name="Zaremba-Niedzwiedzka K."/>
            <person name="Martijn J."/>
            <person name="Lind A.E."/>
            <person name="van Eijk R."/>
            <person name="Schleper C."/>
            <person name="Guy L."/>
            <person name="Ettema T.J."/>
        </authorList>
    </citation>
    <scope>NUCLEOTIDE SEQUENCE</scope>
</reference>
<evidence type="ECO:0000256" key="1">
    <source>
        <dbReference type="ARBA" id="ARBA00004418"/>
    </source>
</evidence>
<keyword evidence="3" id="KW-0732">Signal</keyword>
<evidence type="ECO:0000313" key="4">
    <source>
        <dbReference type="EMBL" id="KKN57298.1"/>
    </source>
</evidence>
<comment type="caution">
    <text evidence="4">The sequence shown here is derived from an EMBL/GenBank/DDBJ whole genome shotgun (WGS) entry which is preliminary data.</text>
</comment>
<protein>
    <recommendedName>
        <fullName evidence="5">SsuA/THI5-like domain-containing protein</fullName>
    </recommendedName>
</protein>
<dbReference type="PANTHER" id="PTHR30024">
    <property type="entry name" value="ALIPHATIC SULFONATES-BINDING PROTEIN-RELATED"/>
    <property type="match status" value="1"/>
</dbReference>
<name>A0A0F9UUK7_9ZZZZ</name>
<sequence>MNTITLKEINIGHLSTAYHSNWILMGNDELEKDLGVKVSWRLFGTGPLMVDAFKQDKLDLGYMGLPPALIGIDNGVPIKCVAGGHVEGTVCIGKRNHKPITLLNDDMGKVLEQFKGDVIGTPSVGSIHDAILNYYLEKHELKDQITVKNYKQAEYIAIDMEKGLLEGGVGTPALAVFAQTILDSHLIVPPNYFLPDNPSYGIFFHEKLIEKYPELVVKFLEHHKKASHILRDNQDKASKIISKTFTILNNNNKYVKSILEISPKYCIALSEGYLDSTKGFVNTMHTLGYIKEKLTSSEIFTFDFVKQVHPEKDHYS</sequence>
<dbReference type="Pfam" id="PF13379">
    <property type="entry name" value="NMT1_2"/>
    <property type="match status" value="1"/>
</dbReference>
<dbReference type="SUPFAM" id="SSF53850">
    <property type="entry name" value="Periplasmic binding protein-like II"/>
    <property type="match status" value="1"/>
</dbReference>
<accession>A0A0F9UUK7</accession>
<gene>
    <name evidence="4" type="ORF">LCGC14_0563790</name>
</gene>
<evidence type="ECO:0008006" key="5">
    <source>
        <dbReference type="Google" id="ProtNLM"/>
    </source>
</evidence>
<dbReference type="EMBL" id="LAZR01000810">
    <property type="protein sequence ID" value="KKN57298.1"/>
    <property type="molecule type" value="Genomic_DNA"/>
</dbReference>
<comment type="similarity">
    <text evidence="2">Belongs to the bacterial solute-binding protein SsuA/TauA family.</text>
</comment>
<proteinExistence type="inferred from homology"/>
<dbReference type="Gene3D" id="3.40.190.10">
    <property type="entry name" value="Periplasmic binding protein-like II"/>
    <property type="match status" value="2"/>
</dbReference>
<dbReference type="GO" id="GO:0042597">
    <property type="term" value="C:periplasmic space"/>
    <property type="evidence" value="ECO:0007669"/>
    <property type="project" value="UniProtKB-SubCell"/>
</dbReference>
<comment type="subcellular location">
    <subcellularLocation>
        <location evidence="1">Periplasm</location>
    </subcellularLocation>
</comment>
<dbReference type="PANTHER" id="PTHR30024:SF47">
    <property type="entry name" value="TAURINE-BINDING PERIPLASMIC PROTEIN"/>
    <property type="match status" value="1"/>
</dbReference>
<evidence type="ECO:0000256" key="3">
    <source>
        <dbReference type="ARBA" id="ARBA00022729"/>
    </source>
</evidence>